<dbReference type="GO" id="GO:0071051">
    <property type="term" value="P:poly(A)-dependent snoRNA 3'-end processing"/>
    <property type="evidence" value="ECO:0007669"/>
    <property type="project" value="TreeGrafter"/>
</dbReference>
<dbReference type="PANTHER" id="PTHR21321">
    <property type="entry name" value="PNAS-3 RELATED"/>
    <property type="match status" value="1"/>
</dbReference>
<dbReference type="Pfam" id="PF21262">
    <property type="entry name" value="RRP40_S1"/>
    <property type="match status" value="1"/>
</dbReference>
<dbReference type="GO" id="GO:0071034">
    <property type="term" value="P:CUT catabolic process"/>
    <property type="evidence" value="ECO:0007669"/>
    <property type="project" value="TreeGrafter"/>
</dbReference>
<dbReference type="PANTHER" id="PTHR21321:SF1">
    <property type="entry name" value="EXOSOME COMPLEX COMPONENT RRP40"/>
    <property type="match status" value="1"/>
</dbReference>
<dbReference type="STRING" id="935791.I3EJV4"/>
<protein>
    <recommendedName>
        <fullName evidence="3">K Homology domain-containing protein</fullName>
    </recommendedName>
</protein>
<dbReference type="InParanoid" id="I3EJV4"/>
<dbReference type="InterPro" id="IPR012340">
    <property type="entry name" value="NA-bd_OB-fold"/>
</dbReference>
<dbReference type="Gene3D" id="2.40.50.140">
    <property type="entry name" value="Nucleic acid-binding proteins"/>
    <property type="match status" value="1"/>
</dbReference>
<dbReference type="GO" id="GO:0000467">
    <property type="term" value="P:exonucleolytic trimming to generate mature 3'-end of 5.8S rRNA from tricistronic rRNA transcript (SSU-rRNA, 5.8S rRNA, LSU-rRNA)"/>
    <property type="evidence" value="ECO:0007669"/>
    <property type="project" value="TreeGrafter"/>
</dbReference>
<gene>
    <name evidence="1" type="ORF">NEQG_00271</name>
</gene>
<dbReference type="GO" id="GO:0071035">
    <property type="term" value="P:nuclear polyadenylation-dependent rRNA catabolic process"/>
    <property type="evidence" value="ECO:0007669"/>
    <property type="project" value="TreeGrafter"/>
</dbReference>
<dbReference type="OrthoDB" id="340500at2759"/>
<dbReference type="Proteomes" id="UP000002872">
    <property type="component" value="Unassembled WGS sequence"/>
</dbReference>
<name>I3EJV4_NEMP3</name>
<dbReference type="GO" id="GO:0000176">
    <property type="term" value="C:nuclear exosome (RNase complex)"/>
    <property type="evidence" value="ECO:0007669"/>
    <property type="project" value="TreeGrafter"/>
</dbReference>
<sequence length="267" mass="29125">MFLLPGERILKHDIIKASLGIKSEEATRNSTQYIKSNSSTLNSTHSTLSNTLNSTQYIKSNTHSTISNSSSTLNSTHSTLSSTLNSTHSTISSTLNSTHSTISNNVHVSCAVGELLSLDIGKYWVNYKQFRYLPLLDDIVLGVVKGKGKDTYKVDIGGPSYAIINYLDFPSATKRNRVTLCTGDVLLGQVVEDSLHCESVISCRTEAIPGMGVLKNGVLLKVGILQSRKYLLHPPDIRSSVCIFSMNGYAWVSPPTQESIKEVLSLI</sequence>
<dbReference type="GO" id="GO:0003723">
    <property type="term" value="F:RNA binding"/>
    <property type="evidence" value="ECO:0007669"/>
    <property type="project" value="InterPro"/>
</dbReference>
<organism evidence="1 2">
    <name type="scientific">Nematocida parisii (strain ERTm3)</name>
    <name type="common">Nematode killer fungus</name>
    <dbReference type="NCBI Taxonomy" id="935791"/>
    <lineage>
        <taxon>Eukaryota</taxon>
        <taxon>Fungi</taxon>
        <taxon>Fungi incertae sedis</taxon>
        <taxon>Microsporidia</taxon>
        <taxon>Nematocida</taxon>
    </lineage>
</organism>
<evidence type="ECO:0000313" key="1">
    <source>
        <dbReference type="EMBL" id="EIJ89501.1"/>
    </source>
</evidence>
<keyword evidence="2" id="KW-1185">Reference proteome</keyword>
<proteinExistence type="predicted"/>
<dbReference type="SUPFAM" id="SSF50249">
    <property type="entry name" value="Nucleic acid-binding proteins"/>
    <property type="match status" value="1"/>
</dbReference>
<reference evidence="1" key="1">
    <citation type="submission" date="2011-01" db="EMBL/GenBank/DDBJ databases">
        <title>The Genome Sequence of Nematocida parisii strain ERTm3.</title>
        <authorList>
            <consortium name="The Broad Institute Genome Sequencing Platform"/>
            <consortium name="The Broad Institute Genome Sequencing Center for Infectious Disease"/>
            <person name="Cuomo C."/>
            <person name="Troemel E."/>
            <person name="Young S.K."/>
            <person name="Zeng Q."/>
            <person name="Gargeya S."/>
            <person name="Fitzgerald M."/>
            <person name="Haas B."/>
            <person name="Abouelleil A."/>
            <person name="Alvarado L."/>
            <person name="Arachchi H.M."/>
            <person name="Berlin A."/>
            <person name="Chapman S.B."/>
            <person name="Gearin G."/>
            <person name="Goldberg J."/>
            <person name="Griggs A."/>
            <person name="Gujja S."/>
            <person name="Hansen M."/>
            <person name="Heiman D."/>
            <person name="Howarth C."/>
            <person name="Larimer J."/>
            <person name="Lui A."/>
            <person name="MacDonald P.J.P."/>
            <person name="McCowen C."/>
            <person name="Montmayeur A."/>
            <person name="Murphy C."/>
            <person name="Neiman D."/>
            <person name="Pearson M."/>
            <person name="Priest M."/>
            <person name="Roberts A."/>
            <person name="Saif S."/>
            <person name="Shea T."/>
            <person name="Sisk P."/>
            <person name="Stolte C."/>
            <person name="Sykes S."/>
            <person name="Wortman J."/>
            <person name="Nusbaum C."/>
            <person name="Birren B."/>
        </authorList>
    </citation>
    <scope>NUCLEOTIDE SEQUENCE</scope>
    <source>
        <strain evidence="1">ERTm3</strain>
    </source>
</reference>
<evidence type="ECO:0008006" key="3">
    <source>
        <dbReference type="Google" id="ProtNLM"/>
    </source>
</evidence>
<dbReference type="HOGENOM" id="CLU_089017_0_0_1"/>
<dbReference type="EMBL" id="GL870876">
    <property type="protein sequence ID" value="EIJ89501.1"/>
    <property type="molecule type" value="Genomic_DNA"/>
</dbReference>
<evidence type="ECO:0000313" key="2">
    <source>
        <dbReference type="Proteomes" id="UP000002872"/>
    </source>
</evidence>
<accession>I3EJV4</accession>
<dbReference type="VEuPathDB" id="MicrosporidiaDB:NEQG_00271"/>
<dbReference type="GO" id="GO:0000177">
    <property type="term" value="C:cytoplasmic exosome (RNase complex)"/>
    <property type="evidence" value="ECO:0007669"/>
    <property type="project" value="TreeGrafter"/>
</dbReference>
<dbReference type="InterPro" id="IPR026699">
    <property type="entry name" value="Exosome_RNA_bind1/RRP40/RRP4"/>
</dbReference>
<dbReference type="GO" id="GO:0034475">
    <property type="term" value="P:U4 snRNA 3'-end processing"/>
    <property type="evidence" value="ECO:0007669"/>
    <property type="project" value="TreeGrafter"/>
</dbReference>
<dbReference type="AlphaFoldDB" id="I3EJV4"/>
<dbReference type="GO" id="GO:0071038">
    <property type="term" value="P:TRAMP-dependent tRNA surveillance pathway"/>
    <property type="evidence" value="ECO:0007669"/>
    <property type="project" value="TreeGrafter"/>
</dbReference>